<gene>
    <name evidence="5" type="ORF">DSM19430T_00120</name>
</gene>
<dbReference type="Gene3D" id="1.25.40.10">
    <property type="entry name" value="Tetratricopeptide repeat domain"/>
    <property type="match status" value="5"/>
</dbReference>
<name>A0A7J0BNY6_9BACT</name>
<evidence type="ECO:0000313" key="6">
    <source>
        <dbReference type="Proteomes" id="UP000503820"/>
    </source>
</evidence>
<protein>
    <submittedName>
        <fullName evidence="5">Uncharacterized protein</fullName>
    </submittedName>
</protein>
<dbReference type="InterPro" id="IPR051012">
    <property type="entry name" value="CellSynth/LPSAsmb/PSIAsmb"/>
</dbReference>
<dbReference type="Proteomes" id="UP000503820">
    <property type="component" value="Unassembled WGS sequence"/>
</dbReference>
<keyword evidence="6" id="KW-1185">Reference proteome</keyword>
<dbReference type="InterPro" id="IPR019734">
    <property type="entry name" value="TPR_rpt"/>
</dbReference>
<evidence type="ECO:0000256" key="2">
    <source>
        <dbReference type="ARBA" id="ARBA00022803"/>
    </source>
</evidence>
<reference evidence="5 6" key="1">
    <citation type="submission" date="2020-05" db="EMBL/GenBank/DDBJ databases">
        <title>Draft genome sequence of Desulfovibrio psychrotolerans JS1T.</title>
        <authorList>
            <person name="Ueno A."/>
            <person name="Tamazawa S."/>
            <person name="Tamamura S."/>
            <person name="Murakami T."/>
            <person name="Kiyama T."/>
            <person name="Inomata H."/>
            <person name="Amano Y."/>
            <person name="Miyakawa K."/>
            <person name="Tamaki H."/>
            <person name="Naganuma T."/>
            <person name="Kaneko K."/>
        </authorList>
    </citation>
    <scope>NUCLEOTIDE SEQUENCE [LARGE SCALE GENOMIC DNA]</scope>
    <source>
        <strain evidence="5 6">JS1</strain>
    </source>
</reference>
<keyword evidence="1" id="KW-0677">Repeat</keyword>
<dbReference type="RefSeq" id="WP_174408064.1">
    <property type="nucleotide sequence ID" value="NZ_BLVP01000001.1"/>
</dbReference>
<accession>A0A7J0BNY6</accession>
<dbReference type="SUPFAM" id="SSF48452">
    <property type="entry name" value="TPR-like"/>
    <property type="match status" value="4"/>
</dbReference>
<evidence type="ECO:0000256" key="4">
    <source>
        <dbReference type="SAM" id="MobiDB-lite"/>
    </source>
</evidence>
<dbReference type="AlphaFoldDB" id="A0A7J0BNY6"/>
<organism evidence="5 6">
    <name type="scientific">Desulfovibrio psychrotolerans</name>
    <dbReference type="NCBI Taxonomy" id="415242"/>
    <lineage>
        <taxon>Bacteria</taxon>
        <taxon>Pseudomonadati</taxon>
        <taxon>Thermodesulfobacteriota</taxon>
        <taxon>Desulfovibrionia</taxon>
        <taxon>Desulfovibrionales</taxon>
        <taxon>Desulfovibrionaceae</taxon>
        <taxon>Desulfovibrio</taxon>
    </lineage>
</organism>
<comment type="caution">
    <text evidence="5">The sequence shown here is derived from an EMBL/GenBank/DDBJ whole genome shotgun (WGS) entry which is preliminary data.</text>
</comment>
<evidence type="ECO:0000313" key="5">
    <source>
        <dbReference type="EMBL" id="GFM35328.1"/>
    </source>
</evidence>
<evidence type="ECO:0000256" key="3">
    <source>
        <dbReference type="PROSITE-ProRule" id="PRU00339"/>
    </source>
</evidence>
<sequence>MRIHPLYVLTFFASMLLLTLLIYPSQRDMAQLYLDSGSIQRAWDILEKVLPERTDDYALHITASEIYHLLGRPERAIDMLIRARELKPRNVAMLTRLARYLEWDMRPRDALPIYEEIAASAPDRTDVLRTLVSHYRYFGMPDRESHALARLLMQDAYAEPLRGIPLLVVLRSELTALAQQRLAGEYTPLRDLLMQQLFIIGDQFAAAVQEGEQADEKQYATYCLEDYLKTGHLPKGAVFAQAMDSRRGGVDIRLHFATIMQWNNLLGEAVAYLRQVHRQVPGNEAVLIALSSAARNADDLETVEFALEALTRSAPENREYTEQLAEVYLEGNKIAKAIEMFDALLQSAVDTFRVLGRMLTAALFSGEPEVMRVVLEKAESYPTDRKDILESRIELHLALDQTGKAYTLLRDILKDGTPDHAQLLRLMEIAQFTGDAPTILDAVDFALRHEPENIDFLRQGSDALLATERPGEAFTLLKRLARISRNTADALAMLETAGFTASTALVDEAADIAHSLHPTSATVMDRITEVYLWLESPLKSLPYAEKAARLSRGDRALTLRMVEVASYTGDGERFRKALMLAGKLRPDDEEIALASAQALAAGGEGAAFEALLERFMRSGSNVNLIRKWAAIAENAGLSEQAFRLWYQVHKASPHDSDLREKVARLAFNTGRYSISADLWSRIADNSPAAFDPAFAAGSAWAAAGNVEKAFVYFEKALALRPDNRPAMLEFARNAAYSGRYSRAVQAFERLGTASLEENDRILLAEAYGNTGKAREALALFGPLLNKDPLPKERAILITQLYNAAEQRAKAAALYPKLGNAYGDDPAFVARLGAEAFFAEHSAPALALFSKVLESKPDDATALKGSALVHAENSNVRSAIDFFREYIRRYPGDGDAHFRLAELYTILGKEGPAQREYREATRLLKEKLRSPPAPDAALRKRQNRKNALDSATN</sequence>
<feature type="repeat" description="TPR" evidence="3">
    <location>
        <begin position="690"/>
        <end position="723"/>
    </location>
</feature>
<dbReference type="InterPro" id="IPR011990">
    <property type="entry name" value="TPR-like_helical_dom_sf"/>
</dbReference>
<dbReference type="SMART" id="SM00028">
    <property type="entry name" value="TPR"/>
    <property type="match status" value="6"/>
</dbReference>
<dbReference type="Pfam" id="PF13432">
    <property type="entry name" value="TPR_16"/>
    <property type="match status" value="2"/>
</dbReference>
<dbReference type="EMBL" id="BLVP01000001">
    <property type="protein sequence ID" value="GFM35328.1"/>
    <property type="molecule type" value="Genomic_DNA"/>
</dbReference>
<dbReference type="PANTHER" id="PTHR45586">
    <property type="entry name" value="TPR REPEAT-CONTAINING PROTEIN PA4667"/>
    <property type="match status" value="1"/>
</dbReference>
<feature type="region of interest" description="Disordered" evidence="4">
    <location>
        <begin position="924"/>
        <end position="952"/>
    </location>
</feature>
<evidence type="ECO:0000256" key="1">
    <source>
        <dbReference type="ARBA" id="ARBA00022737"/>
    </source>
</evidence>
<dbReference type="PROSITE" id="PS50005">
    <property type="entry name" value="TPR"/>
    <property type="match status" value="1"/>
</dbReference>
<dbReference type="PANTHER" id="PTHR45586:SF14">
    <property type="entry name" value="TETRATRICOPEPTIDE TPR_2 REPEAT PROTEIN"/>
    <property type="match status" value="1"/>
</dbReference>
<proteinExistence type="predicted"/>
<keyword evidence="2 3" id="KW-0802">TPR repeat</keyword>